<feature type="domain" description="TonB-dependent receptor plug" evidence="14">
    <location>
        <begin position="59"/>
        <end position="166"/>
    </location>
</feature>
<evidence type="ECO:0000256" key="12">
    <source>
        <dbReference type="SAM" id="SignalP"/>
    </source>
</evidence>
<keyword evidence="8 10" id="KW-0472">Membrane</keyword>
<dbReference type="SUPFAM" id="SSF56935">
    <property type="entry name" value="Porins"/>
    <property type="match status" value="1"/>
</dbReference>
<dbReference type="PANTHER" id="PTHR30069:SF53">
    <property type="entry name" value="COLICIN I RECEPTOR-RELATED"/>
    <property type="match status" value="1"/>
</dbReference>
<keyword evidence="9 10" id="KW-0998">Cell outer membrane</keyword>
<keyword evidence="16" id="KW-1185">Reference proteome</keyword>
<protein>
    <submittedName>
        <fullName evidence="15">Vitamin B12 transporter BtuB</fullName>
    </submittedName>
</protein>
<evidence type="ECO:0000313" key="16">
    <source>
        <dbReference type="Proteomes" id="UP001476282"/>
    </source>
</evidence>
<evidence type="ECO:0000259" key="14">
    <source>
        <dbReference type="Pfam" id="PF07715"/>
    </source>
</evidence>
<feature type="chain" id="PRO_5045121538" evidence="12">
    <location>
        <begin position="36"/>
        <end position="605"/>
    </location>
</feature>
<dbReference type="Pfam" id="PF00593">
    <property type="entry name" value="TonB_dep_Rec_b-barrel"/>
    <property type="match status" value="1"/>
</dbReference>
<evidence type="ECO:0000256" key="2">
    <source>
        <dbReference type="ARBA" id="ARBA00022448"/>
    </source>
</evidence>
<dbReference type="Gene3D" id="2.170.130.10">
    <property type="entry name" value="TonB-dependent receptor, plug domain"/>
    <property type="match status" value="1"/>
</dbReference>
<comment type="caution">
    <text evidence="15">The sequence shown here is derived from an EMBL/GenBank/DDBJ whole genome shotgun (WGS) entry which is preliminary data.</text>
</comment>
<comment type="subcellular location">
    <subcellularLocation>
        <location evidence="1 10">Cell outer membrane</location>
        <topology evidence="1 10">Multi-pass membrane protein</topology>
    </subcellularLocation>
</comment>
<dbReference type="InterPro" id="IPR039426">
    <property type="entry name" value="TonB-dep_rcpt-like"/>
</dbReference>
<keyword evidence="5 12" id="KW-0732">Signal</keyword>
<dbReference type="InterPro" id="IPR037066">
    <property type="entry name" value="Plug_dom_sf"/>
</dbReference>
<evidence type="ECO:0000256" key="5">
    <source>
        <dbReference type="ARBA" id="ARBA00022729"/>
    </source>
</evidence>
<evidence type="ECO:0000256" key="4">
    <source>
        <dbReference type="ARBA" id="ARBA00022692"/>
    </source>
</evidence>
<dbReference type="Pfam" id="PF07715">
    <property type="entry name" value="Plug"/>
    <property type="match status" value="1"/>
</dbReference>
<dbReference type="Proteomes" id="UP001476282">
    <property type="component" value="Unassembled WGS sequence"/>
</dbReference>
<keyword evidence="2 10" id="KW-0813">Transport</keyword>
<dbReference type="InterPro" id="IPR036942">
    <property type="entry name" value="Beta-barrel_TonB_sf"/>
</dbReference>
<evidence type="ECO:0000256" key="7">
    <source>
        <dbReference type="ARBA" id="ARBA00023077"/>
    </source>
</evidence>
<dbReference type="EMBL" id="BAABRI010000021">
    <property type="protein sequence ID" value="GAA5484169.1"/>
    <property type="molecule type" value="Genomic_DNA"/>
</dbReference>
<evidence type="ECO:0000259" key="13">
    <source>
        <dbReference type="Pfam" id="PF00593"/>
    </source>
</evidence>
<dbReference type="PANTHER" id="PTHR30069">
    <property type="entry name" value="TONB-DEPENDENT OUTER MEMBRANE RECEPTOR"/>
    <property type="match status" value="1"/>
</dbReference>
<keyword evidence="4 10" id="KW-0812">Transmembrane</keyword>
<gene>
    <name evidence="15" type="primary">btuB_6</name>
    <name evidence="15" type="ORF">Hsar01_03410</name>
</gene>
<sequence length="605" mass="66044">MTHIPSAPRYASALARRGGLRFGAFACLVSLPLHAAEDETSDALDPLVVSALRTESEASEVSSAVTVLDPQELEQRGILDLRDALNEVPGVIATSTSGQTGAVGSVFIRGTTTADSQLIVDGIRLSDATAPLGNFFSAARLDDLGRIEVLRGAQSAIHGGEAVGGVIWLETERGEGGPRGRFFLEGGSFDHLASSLSHGGEKDGFSWFASLAHEMTHNDAIGQDFDQSRASLRASWTLSDRATIGVTFRGVDSRFEYPNFGTNIDHLDSELGTLRADLRPVDGWEASIVAGHYRENYDNDSSFGNYATDLDRTVVKTDHALDIAAGHRLLAGVSYERTDFSNSLGTDVTNDRTGGYLGWLWRPLDAVSLDAVVRLEDDQSFGSEWTWRTGGSWEITDTTRLRGGIGRSYRAPTLLDLYGTTWGAGNPNLKPQTGIGWDVGVEQQIAGSHRVELTWFENSIEDRIQSFPTPPVNLPGSTPARGLETAVAGDWCDGRWAYRLAWTWLDESLQDQPRNHANASLSWQATDRWQLGVGATYVGERSYGGLPLKQYLLLRCFTRFQVNDWLELHGRIENLADRRYELSNFSGTRIEGAGFGVFTGLTATF</sequence>
<feature type="domain" description="TonB-dependent receptor-like beta-barrel" evidence="13">
    <location>
        <begin position="219"/>
        <end position="575"/>
    </location>
</feature>
<evidence type="ECO:0000313" key="15">
    <source>
        <dbReference type="EMBL" id="GAA5484169.1"/>
    </source>
</evidence>
<evidence type="ECO:0000256" key="6">
    <source>
        <dbReference type="ARBA" id="ARBA00023065"/>
    </source>
</evidence>
<evidence type="ECO:0000256" key="10">
    <source>
        <dbReference type="PROSITE-ProRule" id="PRU01360"/>
    </source>
</evidence>
<accession>A0ABP9UVU1</accession>
<evidence type="ECO:0000256" key="3">
    <source>
        <dbReference type="ARBA" id="ARBA00022452"/>
    </source>
</evidence>
<feature type="signal peptide" evidence="12">
    <location>
        <begin position="1"/>
        <end position="35"/>
    </location>
</feature>
<organism evidence="15 16">
    <name type="scientific">Haloferula sargassicola</name>
    <dbReference type="NCBI Taxonomy" id="490096"/>
    <lineage>
        <taxon>Bacteria</taxon>
        <taxon>Pseudomonadati</taxon>
        <taxon>Verrucomicrobiota</taxon>
        <taxon>Verrucomicrobiia</taxon>
        <taxon>Verrucomicrobiales</taxon>
        <taxon>Verrucomicrobiaceae</taxon>
        <taxon>Haloferula</taxon>
    </lineage>
</organism>
<comment type="similarity">
    <text evidence="10 11">Belongs to the TonB-dependent receptor family.</text>
</comment>
<reference evidence="15 16" key="1">
    <citation type="submission" date="2024-02" db="EMBL/GenBank/DDBJ databases">
        <title>Haloferula sargassicola NBRC 104335.</title>
        <authorList>
            <person name="Ichikawa N."/>
            <person name="Katano-Makiyama Y."/>
            <person name="Hidaka K."/>
        </authorList>
    </citation>
    <scope>NUCLEOTIDE SEQUENCE [LARGE SCALE GENOMIC DNA]</scope>
    <source>
        <strain evidence="15 16">NBRC 104335</strain>
    </source>
</reference>
<dbReference type="Gene3D" id="2.40.170.20">
    <property type="entry name" value="TonB-dependent receptor, beta-barrel domain"/>
    <property type="match status" value="1"/>
</dbReference>
<dbReference type="PROSITE" id="PS52016">
    <property type="entry name" value="TONB_DEPENDENT_REC_3"/>
    <property type="match status" value="1"/>
</dbReference>
<proteinExistence type="inferred from homology"/>
<dbReference type="InterPro" id="IPR000531">
    <property type="entry name" value="Beta-barrel_TonB"/>
</dbReference>
<evidence type="ECO:0000256" key="11">
    <source>
        <dbReference type="RuleBase" id="RU003357"/>
    </source>
</evidence>
<evidence type="ECO:0000256" key="8">
    <source>
        <dbReference type="ARBA" id="ARBA00023136"/>
    </source>
</evidence>
<keyword evidence="6" id="KW-0406">Ion transport</keyword>
<evidence type="ECO:0000256" key="1">
    <source>
        <dbReference type="ARBA" id="ARBA00004571"/>
    </source>
</evidence>
<evidence type="ECO:0000256" key="9">
    <source>
        <dbReference type="ARBA" id="ARBA00023237"/>
    </source>
</evidence>
<keyword evidence="3 10" id="KW-1134">Transmembrane beta strand</keyword>
<keyword evidence="7 11" id="KW-0798">TonB box</keyword>
<dbReference type="RefSeq" id="WP_353568267.1">
    <property type="nucleotide sequence ID" value="NZ_BAABRI010000021.1"/>
</dbReference>
<name>A0ABP9UVU1_9BACT</name>
<dbReference type="InterPro" id="IPR012910">
    <property type="entry name" value="Plug_dom"/>
</dbReference>